<dbReference type="STRING" id="588581.Cpap_2588"/>
<evidence type="ECO:0000259" key="1">
    <source>
        <dbReference type="PROSITE" id="PS50075"/>
    </source>
</evidence>
<dbReference type="EMBL" id="ACXX02000004">
    <property type="protein sequence ID" value="EGD48435.1"/>
    <property type="molecule type" value="Genomic_DNA"/>
</dbReference>
<dbReference type="Gene3D" id="1.10.1200.10">
    <property type="entry name" value="ACP-like"/>
    <property type="match status" value="1"/>
</dbReference>
<proteinExistence type="predicted"/>
<dbReference type="eggNOG" id="COG0236">
    <property type="taxonomic scope" value="Bacteria"/>
</dbReference>
<dbReference type="SUPFAM" id="SSF47336">
    <property type="entry name" value="ACP-like"/>
    <property type="match status" value="1"/>
</dbReference>
<protein>
    <submittedName>
        <fullName evidence="2">Phosphopantetheine-binding protein</fullName>
    </submittedName>
</protein>
<organism evidence="2 3">
    <name type="scientific">Ruminiclostridium papyrosolvens DSM 2782</name>
    <dbReference type="NCBI Taxonomy" id="588581"/>
    <lineage>
        <taxon>Bacteria</taxon>
        <taxon>Bacillati</taxon>
        <taxon>Bacillota</taxon>
        <taxon>Clostridia</taxon>
        <taxon>Eubacteriales</taxon>
        <taxon>Oscillospiraceae</taxon>
        <taxon>Ruminiclostridium</taxon>
    </lineage>
</organism>
<reference evidence="2" key="1">
    <citation type="submission" date="2009-07" db="EMBL/GenBank/DDBJ databases">
        <authorList>
            <consortium name="US DOE Joint Genome Institute (JGI-PGF)"/>
            <person name="Lucas S."/>
            <person name="Copeland A."/>
            <person name="Lapidus A."/>
            <person name="Glavina del Rio T."/>
            <person name="Tice H."/>
            <person name="Bruce D."/>
            <person name="Goodwin L."/>
            <person name="Pitluck S."/>
            <person name="Larimer F."/>
            <person name="Land M.L."/>
            <person name="Mouttaki H."/>
            <person name="He Z."/>
            <person name="Zhou J."/>
            <person name="Hemme C.L."/>
        </authorList>
    </citation>
    <scope>NUCLEOTIDE SEQUENCE [LARGE SCALE GENOMIC DNA]</scope>
    <source>
        <strain evidence="2">DSM 2782</strain>
    </source>
</reference>
<dbReference type="InterPro" id="IPR036736">
    <property type="entry name" value="ACP-like_sf"/>
</dbReference>
<evidence type="ECO:0000313" key="2">
    <source>
        <dbReference type="EMBL" id="EGD48435.1"/>
    </source>
</evidence>
<dbReference type="Pfam" id="PF00550">
    <property type="entry name" value="PP-binding"/>
    <property type="match status" value="1"/>
</dbReference>
<name>F1TBN1_9FIRM</name>
<dbReference type="InterPro" id="IPR009081">
    <property type="entry name" value="PP-bd_ACP"/>
</dbReference>
<accession>F1TBN1</accession>
<dbReference type="PROSITE" id="PS50075">
    <property type="entry name" value="CARRIER"/>
    <property type="match status" value="1"/>
</dbReference>
<feature type="domain" description="Carrier" evidence="1">
    <location>
        <begin position="4"/>
        <end position="86"/>
    </location>
</feature>
<comment type="caution">
    <text evidence="2">The sequence shown here is derived from an EMBL/GenBank/DDBJ whole genome shotgun (WGS) entry which is preliminary data.</text>
</comment>
<dbReference type="RefSeq" id="WP_004618598.1">
    <property type="nucleotide sequence ID" value="NZ_ACXX02000004.1"/>
</dbReference>
<keyword evidence="3" id="KW-1185">Reference proteome</keyword>
<evidence type="ECO:0000313" key="3">
    <source>
        <dbReference type="Proteomes" id="UP000003860"/>
    </source>
</evidence>
<gene>
    <name evidence="2" type="ORF">Cpap_2588</name>
</gene>
<dbReference type="OrthoDB" id="9804551at2"/>
<sequence>MKKSEIFEMVKSVLIDTLGIEDGAEVLLESKLIEDLGAESIDFLDIMARLERRFDVSLSEDGDGVEQFIMENSSEEELETGVIPTHVLKELHKLMPEINPSEFVEGLTFNDIPRLFTINSLVFAVALSLKKQKDIDVEEDL</sequence>
<dbReference type="Proteomes" id="UP000003860">
    <property type="component" value="Unassembled WGS sequence"/>
</dbReference>
<dbReference type="AlphaFoldDB" id="F1TBN1"/>
<reference evidence="2" key="2">
    <citation type="submission" date="2011-01" db="EMBL/GenBank/DDBJ databases">
        <title>The Non-contiguous Finished genome of Clostridium papyrosolvens.</title>
        <authorList>
            <person name="Lucas S."/>
            <person name="Copeland A."/>
            <person name="Lapidus A."/>
            <person name="Cheng J.-F."/>
            <person name="Goodwin L."/>
            <person name="Pitluck S."/>
            <person name="Misra M."/>
            <person name="Chertkov O."/>
            <person name="Detter J.C."/>
            <person name="Han C."/>
            <person name="Tapia R."/>
            <person name="Land M."/>
            <person name="Hauser L."/>
            <person name="Kyrpides N."/>
            <person name="Ivanova N."/>
            <person name="Pagani I."/>
            <person name="Mouttaki H."/>
            <person name="He Z."/>
            <person name="Zhou J."/>
            <person name="Hemme C.L."/>
            <person name="Woyke T."/>
        </authorList>
    </citation>
    <scope>NUCLEOTIDE SEQUENCE [LARGE SCALE GENOMIC DNA]</scope>
    <source>
        <strain evidence="2">DSM 2782</strain>
    </source>
</reference>